<evidence type="ECO:0000313" key="8">
    <source>
        <dbReference type="EMBL" id="RSH84238.1"/>
    </source>
</evidence>
<feature type="active site" evidence="3">
    <location>
        <position position="303"/>
    </location>
</feature>
<dbReference type="InterPro" id="IPR001461">
    <property type="entry name" value="Aspartic_peptidase_A1"/>
</dbReference>
<dbReference type="Proteomes" id="UP000279236">
    <property type="component" value="Unassembled WGS sequence"/>
</dbReference>
<keyword evidence="5" id="KW-0378">Hydrolase</keyword>
<keyword evidence="4" id="KW-1015">Disulfide bond</keyword>
<dbReference type="CDD" id="cd05471">
    <property type="entry name" value="pepsin_like"/>
    <property type="match status" value="1"/>
</dbReference>
<dbReference type="SUPFAM" id="SSF50630">
    <property type="entry name" value="Acid proteases"/>
    <property type="match status" value="1"/>
</dbReference>
<evidence type="ECO:0000256" key="6">
    <source>
        <dbReference type="SAM" id="SignalP"/>
    </source>
</evidence>
<proteinExistence type="inferred from homology"/>
<dbReference type="AlphaFoldDB" id="A0A427XZD0"/>
<evidence type="ECO:0000256" key="5">
    <source>
        <dbReference type="RuleBase" id="RU000454"/>
    </source>
</evidence>
<accession>A0A427XZD0</accession>
<dbReference type="PROSITE" id="PS51767">
    <property type="entry name" value="PEPTIDASE_A1"/>
    <property type="match status" value="1"/>
</dbReference>
<evidence type="ECO:0000259" key="7">
    <source>
        <dbReference type="PROSITE" id="PS51767"/>
    </source>
</evidence>
<dbReference type="Gene3D" id="2.40.70.10">
    <property type="entry name" value="Acid Proteases"/>
    <property type="match status" value="2"/>
</dbReference>
<dbReference type="GeneID" id="39590293"/>
<dbReference type="InterPro" id="IPR021109">
    <property type="entry name" value="Peptidase_aspartic_dom_sf"/>
</dbReference>
<gene>
    <name evidence="8" type="ORF">EHS24_005750</name>
</gene>
<dbReference type="InterPro" id="IPR033121">
    <property type="entry name" value="PEPTIDASE_A1"/>
</dbReference>
<dbReference type="STRING" id="105984.A0A427XZD0"/>
<dbReference type="InterPro" id="IPR034164">
    <property type="entry name" value="Pepsin-like_dom"/>
</dbReference>
<feature type="active site" evidence="3">
    <location>
        <position position="110"/>
    </location>
</feature>
<feature type="disulfide bond" evidence="4">
    <location>
        <begin position="123"/>
        <end position="129"/>
    </location>
</feature>
<keyword evidence="6" id="KW-0732">Signal</keyword>
<dbReference type="InterPro" id="IPR001969">
    <property type="entry name" value="Aspartic_peptidase_AS"/>
</dbReference>
<evidence type="ECO:0000313" key="9">
    <source>
        <dbReference type="Proteomes" id="UP000279236"/>
    </source>
</evidence>
<name>A0A427XZD0_9TREE</name>
<evidence type="ECO:0000256" key="1">
    <source>
        <dbReference type="ARBA" id="ARBA00007447"/>
    </source>
</evidence>
<evidence type="ECO:0000256" key="4">
    <source>
        <dbReference type="PIRSR" id="PIRSR601461-2"/>
    </source>
</evidence>
<protein>
    <recommendedName>
        <fullName evidence="7">Peptidase A1 domain-containing protein</fullName>
    </recommendedName>
</protein>
<feature type="domain" description="Peptidase A1" evidence="7">
    <location>
        <begin position="92"/>
        <end position="419"/>
    </location>
</feature>
<feature type="signal peptide" evidence="6">
    <location>
        <begin position="1"/>
        <end position="19"/>
    </location>
</feature>
<comment type="caution">
    <text evidence="8">The sequence shown here is derived from an EMBL/GenBank/DDBJ whole genome shotgun (WGS) entry which is preliminary data.</text>
</comment>
<dbReference type="GO" id="GO:0006508">
    <property type="term" value="P:proteolysis"/>
    <property type="evidence" value="ECO:0007669"/>
    <property type="project" value="UniProtKB-KW"/>
</dbReference>
<dbReference type="PROSITE" id="PS00141">
    <property type="entry name" value="ASP_PROTEASE"/>
    <property type="match status" value="2"/>
</dbReference>
<keyword evidence="2 5" id="KW-0064">Aspartyl protease</keyword>
<keyword evidence="5" id="KW-0645">Protease</keyword>
<organism evidence="8 9">
    <name type="scientific">Apiotrichum porosum</name>
    <dbReference type="NCBI Taxonomy" id="105984"/>
    <lineage>
        <taxon>Eukaryota</taxon>
        <taxon>Fungi</taxon>
        <taxon>Dikarya</taxon>
        <taxon>Basidiomycota</taxon>
        <taxon>Agaricomycotina</taxon>
        <taxon>Tremellomycetes</taxon>
        <taxon>Trichosporonales</taxon>
        <taxon>Trichosporonaceae</taxon>
        <taxon>Apiotrichum</taxon>
    </lineage>
</organism>
<dbReference type="EMBL" id="RSCE01000003">
    <property type="protein sequence ID" value="RSH84238.1"/>
    <property type="molecule type" value="Genomic_DNA"/>
</dbReference>
<comment type="similarity">
    <text evidence="1 5">Belongs to the peptidase A1 family.</text>
</comment>
<dbReference type="PANTHER" id="PTHR47966:SF6">
    <property type="entry name" value="PEPTIDASE A1 DOMAIN-CONTAINING PROTEIN"/>
    <property type="match status" value="1"/>
</dbReference>
<evidence type="ECO:0000256" key="3">
    <source>
        <dbReference type="PIRSR" id="PIRSR601461-1"/>
    </source>
</evidence>
<dbReference type="Pfam" id="PF00026">
    <property type="entry name" value="Asp"/>
    <property type="match status" value="1"/>
</dbReference>
<evidence type="ECO:0000256" key="2">
    <source>
        <dbReference type="ARBA" id="ARBA00022750"/>
    </source>
</evidence>
<sequence length="523" mass="54330">MRLSLSAAATLGVLATASAVPSPRSNDGGAVTISLQRSKVSHAQTVARKRALNGYEPRADEDAAWSSERSWKRQTSGHTNIPVDDMLFDWLYSCNVSFGTPPQTFTVALDTGSPTLWIAADGCRGDGSCSGIPLFDPAKSATFTNLDTPLYLPYGTGAANGTLAKDVVSMGGWTLPNQEIMVVDYLVDMSANAAAGVSGLMGLGPASYFNDTNFLVNVSRGWTQKEMGFYAGRAPIVPGATQADQMASVVPNSEITFGGVDTTKFQGKIDYIPTNSSYVWAIPFESVTVGAKTFVLEEVAVIDTGTAMIYGPSTDVAALYASIPNSQPLPDTPGFYYMPCADIPHISFGFNGITYPLYLGDLFTAYQSNDGTIFCVGNIIGDNTTNTVFNGSPIWILGDAFLKNVYTSFRLDPLSVGFAELTPEADIMTTAAPAGATKFMGPSTTTGAASLASVAPVPPVPTNTVTVGGGGGGGPKVGSTTAAATTGTAQAVTGKTASWGCRRTSFDLLGVTIGLAGLVVLVA</sequence>
<dbReference type="GO" id="GO:0004190">
    <property type="term" value="F:aspartic-type endopeptidase activity"/>
    <property type="evidence" value="ECO:0007669"/>
    <property type="project" value="UniProtKB-KW"/>
</dbReference>
<reference evidence="8 9" key="1">
    <citation type="submission" date="2018-11" db="EMBL/GenBank/DDBJ databases">
        <title>Genome sequence of Apiotrichum porosum DSM 27194.</title>
        <authorList>
            <person name="Aliyu H."/>
            <person name="Gorte O."/>
            <person name="Ochsenreither K."/>
        </authorList>
    </citation>
    <scope>NUCLEOTIDE SEQUENCE [LARGE SCALE GENOMIC DNA]</scope>
    <source>
        <strain evidence="8 9">DSM 27194</strain>
    </source>
</reference>
<feature type="chain" id="PRO_5019318101" description="Peptidase A1 domain-containing protein" evidence="6">
    <location>
        <begin position="20"/>
        <end position="523"/>
    </location>
</feature>
<dbReference type="RefSeq" id="XP_028477686.1">
    <property type="nucleotide sequence ID" value="XM_028621234.1"/>
</dbReference>
<keyword evidence="9" id="KW-1185">Reference proteome</keyword>
<dbReference type="PRINTS" id="PR00792">
    <property type="entry name" value="PEPSIN"/>
</dbReference>
<dbReference type="OrthoDB" id="2747330at2759"/>
<dbReference type="PANTHER" id="PTHR47966">
    <property type="entry name" value="BETA-SITE APP-CLEAVING ENZYME, ISOFORM A-RELATED"/>
    <property type="match status" value="1"/>
</dbReference>